<evidence type="ECO:0000313" key="1">
    <source>
        <dbReference type="EMBL" id="EJX04675.1"/>
    </source>
</evidence>
<dbReference type="EMBL" id="AMCI01001729">
    <property type="protein sequence ID" value="EJX04675.1"/>
    <property type="molecule type" value="Genomic_DNA"/>
</dbReference>
<reference evidence="1" key="1">
    <citation type="journal article" date="2012" name="PLoS ONE">
        <title>Gene sets for utilization of primary and secondary nutrition supplies in the distal gut of endangered iberian lynx.</title>
        <authorList>
            <person name="Alcaide M."/>
            <person name="Messina E."/>
            <person name="Richter M."/>
            <person name="Bargiela R."/>
            <person name="Peplies J."/>
            <person name="Huws S.A."/>
            <person name="Newbold C.J."/>
            <person name="Golyshin P.N."/>
            <person name="Simon M.A."/>
            <person name="Lopez G."/>
            <person name="Yakimov M.M."/>
            <person name="Ferrer M."/>
        </authorList>
    </citation>
    <scope>NUCLEOTIDE SEQUENCE</scope>
</reference>
<protein>
    <submittedName>
        <fullName evidence="1">Uncharacterized protein</fullName>
    </submittedName>
</protein>
<gene>
    <name evidence="1" type="ORF">EVA_07215</name>
</gene>
<organism evidence="1">
    <name type="scientific">gut metagenome</name>
    <dbReference type="NCBI Taxonomy" id="749906"/>
    <lineage>
        <taxon>unclassified sequences</taxon>
        <taxon>metagenomes</taxon>
        <taxon>organismal metagenomes</taxon>
    </lineage>
</organism>
<comment type="caution">
    <text evidence="1">The sequence shown here is derived from an EMBL/GenBank/DDBJ whole genome shotgun (WGS) entry which is preliminary data.</text>
</comment>
<proteinExistence type="predicted"/>
<dbReference type="AlphaFoldDB" id="J9GVT0"/>
<name>J9GVT0_9ZZZZ</name>
<accession>J9GVT0</accession>
<sequence>MRFQCNSPVFAHNKITFCIFNIQVISSVKLDAGKSGGKGQFNASDRAVQFCCGTQCTRSTIDSIVVVIAICQNQLRMFCTDVPTDGFGGAKIKRSAFHRKHFTQRSHGFVDGGKTVGKECKLMVIDCSLPGKIPIGVASGGKRGFCIRRSVPVQRKTAGNQ</sequence>